<dbReference type="EC" id="2.7.7.7" evidence="1"/>
<dbReference type="EMBL" id="JAMZEJ010000005">
    <property type="protein sequence ID" value="MCQ8240977.1"/>
    <property type="molecule type" value="Genomic_DNA"/>
</dbReference>
<dbReference type="RefSeq" id="WP_422919949.1">
    <property type="nucleotide sequence ID" value="NZ_JAMZEJ010000005.1"/>
</dbReference>
<dbReference type="NCBIfam" id="NF004347">
    <property type="entry name" value="PRK05728.1-4"/>
    <property type="match status" value="1"/>
</dbReference>
<organism evidence="1 2">
    <name type="scientific">Rhizosaccharibacter radicis</name>
    <dbReference type="NCBI Taxonomy" id="2782605"/>
    <lineage>
        <taxon>Bacteria</taxon>
        <taxon>Pseudomonadati</taxon>
        <taxon>Pseudomonadota</taxon>
        <taxon>Alphaproteobacteria</taxon>
        <taxon>Acetobacterales</taxon>
        <taxon>Acetobacteraceae</taxon>
        <taxon>Rhizosaccharibacter</taxon>
    </lineage>
</organism>
<dbReference type="Proteomes" id="UP001524547">
    <property type="component" value="Unassembled WGS sequence"/>
</dbReference>
<dbReference type="Pfam" id="PF04364">
    <property type="entry name" value="DNA_pol3_chi"/>
    <property type="match status" value="1"/>
</dbReference>
<dbReference type="PANTHER" id="PTHR38767">
    <property type="entry name" value="DNA POLYMERASE III SUBUNIT CHI"/>
    <property type="match status" value="1"/>
</dbReference>
<proteinExistence type="predicted"/>
<dbReference type="InterPro" id="IPR007459">
    <property type="entry name" value="DNA_pol3_chi"/>
</dbReference>
<evidence type="ECO:0000313" key="1">
    <source>
        <dbReference type="EMBL" id="MCQ8240977.1"/>
    </source>
</evidence>
<reference evidence="1 2" key="1">
    <citation type="submission" date="2022-06" db="EMBL/GenBank/DDBJ databases">
        <title>Rhizosaccharibacter gen. nov. sp. nov. KSS12, endophytic bacteria isolated from sugarcane.</title>
        <authorList>
            <person name="Pitiwittayakul N."/>
        </authorList>
    </citation>
    <scope>NUCLEOTIDE SEQUENCE [LARGE SCALE GENOMIC DNA]</scope>
    <source>
        <strain evidence="1 2">KSS12</strain>
    </source>
</reference>
<dbReference type="InterPro" id="IPR036768">
    <property type="entry name" value="PolIII_chi_sf"/>
</dbReference>
<dbReference type="SUPFAM" id="SSF102400">
    <property type="entry name" value="DNA polymerase III chi subunit"/>
    <property type="match status" value="1"/>
</dbReference>
<sequence length="148" mass="16690">MAEVGFYHLTRTGPEQALPRLLGRTLEAGKRAVVRCRDEEQVRAIDEALWRAPEPPWLPHGTAALGFPELQPVWITADDEQPNGGSFLFLLDDVPVSDPARFERVFVLFDGNDDPALAAARRRWASWRDEGHALTYWRQEAGGWVRAA</sequence>
<dbReference type="GO" id="GO:0003887">
    <property type="term" value="F:DNA-directed DNA polymerase activity"/>
    <property type="evidence" value="ECO:0007669"/>
    <property type="project" value="UniProtKB-EC"/>
</dbReference>
<protein>
    <submittedName>
        <fullName evidence="1">DNA polymerase III subunit chi</fullName>
        <ecNumber evidence="1">2.7.7.7</ecNumber>
    </submittedName>
</protein>
<keyword evidence="1" id="KW-0808">Transferase</keyword>
<name>A0ABT1VXA3_9PROT</name>
<dbReference type="Gene3D" id="3.40.50.10110">
    <property type="entry name" value="DNA polymerase III subunit chi"/>
    <property type="match status" value="1"/>
</dbReference>
<evidence type="ECO:0000313" key="2">
    <source>
        <dbReference type="Proteomes" id="UP001524547"/>
    </source>
</evidence>
<keyword evidence="1" id="KW-0548">Nucleotidyltransferase</keyword>
<keyword evidence="2" id="KW-1185">Reference proteome</keyword>
<dbReference type="PANTHER" id="PTHR38767:SF1">
    <property type="entry name" value="DNA POLYMERASE III SUBUNIT CHI"/>
    <property type="match status" value="1"/>
</dbReference>
<gene>
    <name evidence="1" type="ORF">NFI88_09025</name>
</gene>
<accession>A0ABT1VXA3</accession>
<comment type="caution">
    <text evidence="1">The sequence shown here is derived from an EMBL/GenBank/DDBJ whole genome shotgun (WGS) entry which is preliminary data.</text>
</comment>